<proteinExistence type="predicted"/>
<dbReference type="Proteomes" id="UP001497512">
    <property type="component" value="Chromosome 2"/>
</dbReference>
<dbReference type="PANTHER" id="PTHR14304">
    <property type="entry name" value="CELL DIVISION CYCLE AND APOPTOSIS REGULATOR PROTEIN"/>
    <property type="match status" value="1"/>
</dbReference>
<organism evidence="2 3">
    <name type="scientific">Sphagnum troendelagicum</name>
    <dbReference type="NCBI Taxonomy" id="128251"/>
    <lineage>
        <taxon>Eukaryota</taxon>
        <taxon>Viridiplantae</taxon>
        <taxon>Streptophyta</taxon>
        <taxon>Embryophyta</taxon>
        <taxon>Bryophyta</taxon>
        <taxon>Sphagnophytina</taxon>
        <taxon>Sphagnopsida</taxon>
        <taxon>Sphagnales</taxon>
        <taxon>Sphagnaceae</taxon>
        <taxon>Sphagnum</taxon>
    </lineage>
</organism>
<reference evidence="2" key="1">
    <citation type="submission" date="2024-02" db="EMBL/GenBank/DDBJ databases">
        <authorList>
            <consortium name="ELIXIR-Norway"/>
            <consortium name="Elixir Norway"/>
        </authorList>
    </citation>
    <scope>NUCLEOTIDE SEQUENCE</scope>
</reference>
<feature type="non-terminal residue" evidence="2">
    <location>
        <position position="52"/>
    </location>
</feature>
<sequence length="52" mass="6131">MQLRSMTISLDGLLDYDEEDREECTFELSLFAEVFHELLQFKMGSRILTSLE</sequence>
<dbReference type="EMBL" id="OZ019894">
    <property type="protein sequence ID" value="CAK9217325.1"/>
    <property type="molecule type" value="Genomic_DNA"/>
</dbReference>
<feature type="domain" description="LAIKA" evidence="1">
    <location>
        <begin position="2"/>
        <end position="51"/>
    </location>
</feature>
<name>A0ABP0UBT0_9BRYO</name>
<dbReference type="InterPro" id="IPR045353">
    <property type="entry name" value="LAIKA"/>
</dbReference>
<protein>
    <recommendedName>
        <fullName evidence="1">LAIKA domain-containing protein</fullName>
    </recommendedName>
</protein>
<dbReference type="Pfam" id="PF19256">
    <property type="entry name" value="LAIKA"/>
    <property type="match status" value="1"/>
</dbReference>
<accession>A0ABP0UBT0</accession>
<gene>
    <name evidence="2" type="ORF">CSSPTR1EN2_LOCUS13914</name>
</gene>
<dbReference type="PANTHER" id="PTHR14304:SF11">
    <property type="entry name" value="SAP DOMAIN-CONTAINING PROTEIN"/>
    <property type="match status" value="1"/>
</dbReference>
<evidence type="ECO:0000259" key="1">
    <source>
        <dbReference type="Pfam" id="PF19256"/>
    </source>
</evidence>
<dbReference type="InterPro" id="IPR025224">
    <property type="entry name" value="CCAR1/CCAR2"/>
</dbReference>
<evidence type="ECO:0000313" key="2">
    <source>
        <dbReference type="EMBL" id="CAK9217325.1"/>
    </source>
</evidence>
<evidence type="ECO:0000313" key="3">
    <source>
        <dbReference type="Proteomes" id="UP001497512"/>
    </source>
</evidence>
<keyword evidence="3" id="KW-1185">Reference proteome</keyword>